<dbReference type="GO" id="GO:0005930">
    <property type="term" value="C:axoneme"/>
    <property type="evidence" value="ECO:0007669"/>
    <property type="project" value="UniProtKB-SubCell"/>
</dbReference>
<dbReference type="InterPro" id="IPR042576">
    <property type="entry name" value="TRAF3IP1_N_sf"/>
</dbReference>
<dbReference type="InterPro" id="IPR040468">
    <property type="entry name" value="TRAF3IP1_N"/>
</dbReference>
<evidence type="ECO:0000259" key="12">
    <source>
        <dbReference type="Pfam" id="PF17749"/>
    </source>
</evidence>
<feature type="domain" description="TRAF3-interacting protein 1 N-terminal" evidence="11">
    <location>
        <begin position="26"/>
        <end position="134"/>
    </location>
</feature>
<feature type="domain" description="TRAF3-interacting protein 1 C-terminal" evidence="12">
    <location>
        <begin position="381"/>
        <end position="528"/>
    </location>
</feature>
<evidence type="ECO:0000256" key="4">
    <source>
        <dbReference type="ARBA" id="ARBA00022794"/>
    </source>
</evidence>
<dbReference type="VEuPathDB" id="FungiDB:BDEG_22961"/>
<dbReference type="Proteomes" id="UP000077115">
    <property type="component" value="Unassembled WGS sequence"/>
</dbReference>
<reference evidence="13 14" key="1">
    <citation type="submission" date="2006-10" db="EMBL/GenBank/DDBJ databases">
        <title>The Genome Sequence of Batrachochytrium dendrobatidis JEL423.</title>
        <authorList>
            <consortium name="The Broad Institute Genome Sequencing Platform"/>
            <person name="Birren B."/>
            <person name="Lander E."/>
            <person name="Galagan J."/>
            <person name="Cuomo C."/>
            <person name="Devon K."/>
            <person name="Jaffe D."/>
            <person name="Butler J."/>
            <person name="Alvarez P."/>
            <person name="Gnerre S."/>
            <person name="Grabherr M."/>
            <person name="Kleber M."/>
            <person name="Mauceli E."/>
            <person name="Brockman W."/>
            <person name="Young S."/>
            <person name="LaButti K."/>
            <person name="Sykes S."/>
            <person name="DeCaprio D."/>
            <person name="Crawford M."/>
            <person name="Koehrsen M."/>
            <person name="Engels R."/>
            <person name="Montgomery P."/>
            <person name="Pearson M."/>
            <person name="Howarth C."/>
            <person name="Larson L."/>
            <person name="White J."/>
            <person name="O'Leary S."/>
            <person name="Kodira C."/>
            <person name="Zeng Q."/>
            <person name="Yandava C."/>
            <person name="Alvarado L."/>
            <person name="Longcore J."/>
            <person name="James T."/>
        </authorList>
    </citation>
    <scope>NUCLEOTIDE SEQUENCE [LARGE SCALE GENOMIC DNA]</scope>
    <source>
        <strain evidence="13 14">JEL423</strain>
    </source>
</reference>
<keyword evidence="5" id="KW-0175">Coiled coil</keyword>
<dbReference type="InterPro" id="IPR041476">
    <property type="entry name" value="TRAF3IP1_C"/>
</dbReference>
<comment type="similarity">
    <text evidence="8">Belongs to the TRAF3IP1 family.</text>
</comment>
<evidence type="ECO:0000256" key="1">
    <source>
        <dbReference type="ARBA" id="ARBA00004120"/>
    </source>
</evidence>
<dbReference type="GO" id="GO:0060271">
    <property type="term" value="P:cilium assembly"/>
    <property type="evidence" value="ECO:0007669"/>
    <property type="project" value="TreeGrafter"/>
</dbReference>
<evidence type="ECO:0000256" key="7">
    <source>
        <dbReference type="ARBA" id="ARBA00023273"/>
    </source>
</evidence>
<evidence type="ECO:0000256" key="8">
    <source>
        <dbReference type="ARBA" id="ARBA00043971"/>
    </source>
</evidence>
<accession>A0A177WG42</accession>
<dbReference type="Pfam" id="PF10243">
    <property type="entry name" value="MIP-T3"/>
    <property type="match status" value="1"/>
</dbReference>
<feature type="compositionally biased region" description="Polar residues" evidence="10">
    <location>
        <begin position="276"/>
        <end position="291"/>
    </location>
</feature>
<name>A0A177WG42_BATDL</name>
<dbReference type="GO" id="GO:0042073">
    <property type="term" value="P:intraciliary transport"/>
    <property type="evidence" value="ECO:0007669"/>
    <property type="project" value="TreeGrafter"/>
</dbReference>
<dbReference type="GO" id="GO:0048731">
    <property type="term" value="P:system development"/>
    <property type="evidence" value="ECO:0007669"/>
    <property type="project" value="UniProtKB-ARBA"/>
</dbReference>
<dbReference type="PANTHER" id="PTHR31363:SF0">
    <property type="entry name" value="TRAF3-INTERACTING PROTEIN 1"/>
    <property type="match status" value="1"/>
</dbReference>
<dbReference type="GO" id="GO:0008017">
    <property type="term" value="F:microtubule binding"/>
    <property type="evidence" value="ECO:0007669"/>
    <property type="project" value="InterPro"/>
</dbReference>
<dbReference type="Pfam" id="PF17749">
    <property type="entry name" value="MIP-T3_C"/>
    <property type="match status" value="1"/>
</dbReference>
<dbReference type="GO" id="GO:0036064">
    <property type="term" value="C:ciliary basal body"/>
    <property type="evidence" value="ECO:0007669"/>
    <property type="project" value="TreeGrafter"/>
</dbReference>
<evidence type="ECO:0000313" key="13">
    <source>
        <dbReference type="EMBL" id="OAJ39088.1"/>
    </source>
</evidence>
<reference evidence="13 14" key="2">
    <citation type="submission" date="2016-05" db="EMBL/GenBank/DDBJ databases">
        <title>Lineage-specific infection strategies underlie the spectrum of fungal disease in amphibians.</title>
        <authorList>
            <person name="Cuomo C.A."/>
            <person name="Farrer R.A."/>
            <person name="James T."/>
            <person name="Longcore J."/>
            <person name="Birren B."/>
        </authorList>
    </citation>
    <scope>NUCLEOTIDE SEQUENCE [LARGE SCALE GENOMIC DNA]</scope>
    <source>
        <strain evidence="13 14">JEL423</strain>
    </source>
</reference>
<dbReference type="STRING" id="403673.A0A177WG42"/>
<dbReference type="EMBL" id="DS022302">
    <property type="protein sequence ID" value="OAJ39088.1"/>
    <property type="molecule type" value="Genomic_DNA"/>
</dbReference>
<protein>
    <recommendedName>
        <fullName evidence="9">TRAF3-interacting protein 1</fullName>
    </recommendedName>
</protein>
<feature type="region of interest" description="Disordered" evidence="10">
    <location>
        <begin position="153"/>
        <end position="356"/>
    </location>
</feature>
<evidence type="ECO:0000259" key="11">
    <source>
        <dbReference type="Pfam" id="PF10243"/>
    </source>
</evidence>
<dbReference type="OrthoDB" id="10258914at2759"/>
<dbReference type="AlphaFoldDB" id="A0A177WG42"/>
<organism evidence="13 14">
    <name type="scientific">Batrachochytrium dendrobatidis (strain JEL423)</name>
    <dbReference type="NCBI Taxonomy" id="403673"/>
    <lineage>
        <taxon>Eukaryota</taxon>
        <taxon>Fungi</taxon>
        <taxon>Fungi incertae sedis</taxon>
        <taxon>Chytridiomycota</taxon>
        <taxon>Chytridiomycota incertae sedis</taxon>
        <taxon>Chytridiomycetes</taxon>
        <taxon>Rhizophydiales</taxon>
        <taxon>Rhizophydiales incertae sedis</taxon>
        <taxon>Batrachochytrium</taxon>
    </lineage>
</organism>
<dbReference type="GO" id="GO:0070507">
    <property type="term" value="P:regulation of microtubule cytoskeleton organization"/>
    <property type="evidence" value="ECO:0007669"/>
    <property type="project" value="TreeGrafter"/>
</dbReference>
<dbReference type="InterPro" id="IPR018799">
    <property type="entry name" value="TRAF3IP1"/>
</dbReference>
<dbReference type="FunFam" id="1.10.418.50:FF:000001">
    <property type="entry name" value="TRAF3-interacting protein 1 isoform X1"/>
    <property type="match status" value="1"/>
</dbReference>
<feature type="compositionally biased region" description="Polar residues" evidence="10">
    <location>
        <begin position="164"/>
        <end position="188"/>
    </location>
</feature>
<evidence type="ECO:0000256" key="6">
    <source>
        <dbReference type="ARBA" id="ARBA00023212"/>
    </source>
</evidence>
<keyword evidence="4" id="KW-0970">Cilium biogenesis/degradation</keyword>
<evidence type="ECO:0000256" key="9">
    <source>
        <dbReference type="ARBA" id="ARBA00070492"/>
    </source>
</evidence>
<evidence type="ECO:0000256" key="2">
    <source>
        <dbReference type="ARBA" id="ARBA00004430"/>
    </source>
</evidence>
<dbReference type="GO" id="GO:0030992">
    <property type="term" value="C:intraciliary transport particle B"/>
    <property type="evidence" value="ECO:0007669"/>
    <property type="project" value="TreeGrafter"/>
</dbReference>
<keyword evidence="3" id="KW-0963">Cytoplasm</keyword>
<gene>
    <name evidence="13" type="ORF">BDEG_22961</name>
</gene>
<dbReference type="PANTHER" id="PTHR31363">
    <property type="entry name" value="TRAF3-INTERACTING PROTEIN 1"/>
    <property type="match status" value="1"/>
</dbReference>
<sequence>MTDATPLPQQQPGAPPRLSPVLEELTKKTIDILARVIKKPPLTQKLLAKPPFRYLHDIFSELIRLCAFVPGLYSEAEMNSENIKDKEAKVQYLTKMIDCIGIATGLEIRANPLKIVAGLEPEETNAFLQLIGKVLIKKVDTKNAIARVLAGEHQGKKSVPAPTKTDTPPTVSKSVSEGDQAKKLQNSEVQKDIPVKVHAAPAAHSETIGLKGHNETGHQAPAAQSSKPGQSSHIQKETSPAIQHISSTDKLQEPANSKPPPVLSPAKPADREQPQVLENSESFSKTVPVDSSTEELANDSNPDHRFPQATIRRRERPISARPAPPKQRPPQVAIEKTLIDSPAIITDGKQKDDDDDDFVVKAMESLQPKPAIGSGLTLSADEKHGGLVQRILQTKKNLEGELEDTTIKRDTAATPKDPKSKAIKDIGQLRESIQLLCQSTNPLGKTMDYMQEDVDSMNKEFDEWRLQSQSFKVIYEAEAKSTLDSLKPLELQLKTIEESIELQYEKIATVKATIIQNDVSIQKILKAITAPHK</sequence>
<dbReference type="eggNOG" id="KOG3809">
    <property type="taxonomic scope" value="Eukaryota"/>
</dbReference>
<evidence type="ECO:0000256" key="3">
    <source>
        <dbReference type="ARBA" id="ARBA00022490"/>
    </source>
</evidence>
<dbReference type="GO" id="GO:0048513">
    <property type="term" value="P:animal organ development"/>
    <property type="evidence" value="ECO:0007669"/>
    <property type="project" value="UniProtKB-ARBA"/>
</dbReference>
<feature type="compositionally biased region" description="Polar residues" evidence="10">
    <location>
        <begin position="222"/>
        <end position="249"/>
    </location>
</feature>
<proteinExistence type="inferred from homology"/>
<dbReference type="Gene3D" id="1.10.418.50">
    <property type="entry name" value="Microtubule-binding protein MIP-T3"/>
    <property type="match status" value="1"/>
</dbReference>
<evidence type="ECO:0000256" key="5">
    <source>
        <dbReference type="ARBA" id="ARBA00023054"/>
    </source>
</evidence>
<evidence type="ECO:0000256" key="10">
    <source>
        <dbReference type="SAM" id="MobiDB-lite"/>
    </source>
</evidence>
<comment type="subcellular location">
    <subcellularLocation>
        <location evidence="2">Cytoplasm</location>
        <location evidence="2">Cytoskeleton</location>
        <location evidence="2">Cilium axoneme</location>
    </subcellularLocation>
    <subcellularLocation>
        <location evidence="1">Cytoplasm</location>
        <location evidence="1">Cytoskeleton</location>
        <location evidence="1">Cilium basal body</location>
    </subcellularLocation>
</comment>
<keyword evidence="6" id="KW-0206">Cytoskeleton</keyword>
<evidence type="ECO:0000313" key="14">
    <source>
        <dbReference type="Proteomes" id="UP000077115"/>
    </source>
</evidence>
<keyword evidence="7" id="KW-0966">Cell projection</keyword>